<comment type="caution">
    <text evidence="1">The sequence shown here is derived from an EMBL/GenBank/DDBJ whole genome shotgun (WGS) entry which is preliminary data.</text>
</comment>
<name>A0A9N9ER16_9GLOM</name>
<proteinExistence type="predicted"/>
<evidence type="ECO:0000313" key="2">
    <source>
        <dbReference type="Proteomes" id="UP000789759"/>
    </source>
</evidence>
<dbReference type="Proteomes" id="UP000789759">
    <property type="component" value="Unassembled WGS sequence"/>
</dbReference>
<gene>
    <name evidence="1" type="ORF">CPELLU_LOCUS11290</name>
</gene>
<organism evidence="1 2">
    <name type="scientific">Cetraspora pellucida</name>
    <dbReference type="NCBI Taxonomy" id="1433469"/>
    <lineage>
        <taxon>Eukaryota</taxon>
        <taxon>Fungi</taxon>
        <taxon>Fungi incertae sedis</taxon>
        <taxon>Mucoromycota</taxon>
        <taxon>Glomeromycotina</taxon>
        <taxon>Glomeromycetes</taxon>
        <taxon>Diversisporales</taxon>
        <taxon>Gigasporaceae</taxon>
        <taxon>Cetraspora</taxon>
    </lineage>
</organism>
<reference evidence="1" key="1">
    <citation type="submission" date="2021-06" db="EMBL/GenBank/DDBJ databases">
        <authorList>
            <person name="Kallberg Y."/>
            <person name="Tangrot J."/>
            <person name="Rosling A."/>
        </authorList>
    </citation>
    <scope>NUCLEOTIDE SEQUENCE</scope>
    <source>
        <strain evidence="1">FL966</strain>
    </source>
</reference>
<dbReference type="AlphaFoldDB" id="A0A9N9ER16"/>
<evidence type="ECO:0000313" key="1">
    <source>
        <dbReference type="EMBL" id="CAG8690940.1"/>
    </source>
</evidence>
<dbReference type="EMBL" id="CAJVQA010009892">
    <property type="protein sequence ID" value="CAG8690940.1"/>
    <property type="molecule type" value="Genomic_DNA"/>
</dbReference>
<protein>
    <submittedName>
        <fullName evidence="1">7805_t:CDS:1</fullName>
    </submittedName>
</protein>
<keyword evidence="2" id="KW-1185">Reference proteome</keyword>
<sequence>MTKAIEMEKFQIVITLLRQLRLFCKSLDLRNSFHTLHNLRLFSYIEELEFIEMHESLEKLLDEFKTRFWSHIQGSDIVEEGVYVAIMVVGNILSGKRFISEKWLPKKCCWEIIV</sequence>
<accession>A0A9N9ER16</accession>